<organism evidence="3 4">
    <name type="scientific">Candidatus Yanofskybacteria bacterium CG10_big_fil_rev_8_21_14_0_10_36_16</name>
    <dbReference type="NCBI Taxonomy" id="1975096"/>
    <lineage>
        <taxon>Bacteria</taxon>
        <taxon>Candidatus Yanofskyibacteriota</taxon>
    </lineage>
</organism>
<evidence type="ECO:0000256" key="1">
    <source>
        <dbReference type="ARBA" id="ARBA00007637"/>
    </source>
</evidence>
<accession>A0A2J0QBG0</accession>
<dbReference type="InterPro" id="IPR036291">
    <property type="entry name" value="NAD(P)-bd_dom_sf"/>
</dbReference>
<dbReference type="InterPro" id="IPR001509">
    <property type="entry name" value="Epimerase_deHydtase"/>
</dbReference>
<dbReference type="CDD" id="cd05256">
    <property type="entry name" value="UDP_AE_SDR_e"/>
    <property type="match status" value="1"/>
</dbReference>
<evidence type="ECO:0000313" key="4">
    <source>
        <dbReference type="Proteomes" id="UP000228496"/>
    </source>
</evidence>
<comment type="similarity">
    <text evidence="1">Belongs to the NAD(P)-dependent epimerase/dehydratase family.</text>
</comment>
<proteinExistence type="inferred from homology"/>
<dbReference type="AlphaFoldDB" id="A0A2J0QBG0"/>
<evidence type="ECO:0000313" key="3">
    <source>
        <dbReference type="EMBL" id="PJE51602.1"/>
    </source>
</evidence>
<gene>
    <name evidence="3" type="ORF">COV29_00375</name>
</gene>
<protein>
    <submittedName>
        <fullName evidence="3">NAD-dependent dehydratase</fullName>
    </submittedName>
</protein>
<dbReference type="SUPFAM" id="SSF51735">
    <property type="entry name" value="NAD(P)-binding Rossmann-fold domains"/>
    <property type="match status" value="1"/>
</dbReference>
<dbReference type="EMBL" id="PCXQ01000001">
    <property type="protein sequence ID" value="PJE51602.1"/>
    <property type="molecule type" value="Genomic_DNA"/>
</dbReference>
<name>A0A2J0QBG0_9BACT</name>
<comment type="caution">
    <text evidence="3">The sequence shown here is derived from an EMBL/GenBank/DDBJ whole genome shotgun (WGS) entry which is preliminary data.</text>
</comment>
<reference evidence="3 4" key="1">
    <citation type="submission" date="2017-09" db="EMBL/GenBank/DDBJ databases">
        <title>Depth-based differentiation of microbial function through sediment-hosted aquifers and enrichment of novel symbionts in the deep terrestrial subsurface.</title>
        <authorList>
            <person name="Probst A.J."/>
            <person name="Ladd B."/>
            <person name="Jarett J.K."/>
            <person name="Geller-Mcgrath D.E."/>
            <person name="Sieber C.M."/>
            <person name="Emerson J.B."/>
            <person name="Anantharaman K."/>
            <person name="Thomas B.C."/>
            <person name="Malmstrom R."/>
            <person name="Stieglmeier M."/>
            <person name="Klingl A."/>
            <person name="Woyke T."/>
            <person name="Ryan C.M."/>
            <person name="Banfield J.F."/>
        </authorList>
    </citation>
    <scope>NUCLEOTIDE SEQUENCE [LARGE SCALE GENOMIC DNA]</scope>
    <source>
        <strain evidence="3">CG10_big_fil_rev_8_21_14_0_10_36_16</strain>
    </source>
</reference>
<dbReference type="Gene3D" id="3.40.50.720">
    <property type="entry name" value="NAD(P)-binding Rossmann-like Domain"/>
    <property type="match status" value="1"/>
</dbReference>
<sequence>MEKNKTLKLIVTGGAGFIGSHLTDKLIEAGHDVIIIDNLSTGKKSQINKKAKFVKADIRELTKIKPHFKGVDYVFHLAALARIQPSIINPVPPFEVNVQGTLNVLIASRDSKVKKVIYSASSSSYGDQKSLPLKESMMPGFKSPYSLTKYVGEEICNLFSKLYGIKTVSLRYFNVYGPRQLTTGAYATVIGIFLKQLSQKRPITIVGDGTIERDFTHVSDVVKANILAMKSGKSKNGEVINIGAGKKYSINKLASIILDFSKTVSSKETELQARLTGYVPPSYIHNKQTASATRLDPVLVTAIKEKKVVFIAPRPGETRQTLADHSKAKKLLGWEPTITLERGLKDLINK</sequence>
<feature type="domain" description="NAD-dependent epimerase/dehydratase" evidence="2">
    <location>
        <begin position="10"/>
        <end position="243"/>
    </location>
</feature>
<dbReference type="Gene3D" id="3.90.25.10">
    <property type="entry name" value="UDP-galactose 4-epimerase, domain 1"/>
    <property type="match status" value="2"/>
</dbReference>
<dbReference type="Pfam" id="PF01370">
    <property type="entry name" value="Epimerase"/>
    <property type="match status" value="1"/>
</dbReference>
<dbReference type="Proteomes" id="UP000228496">
    <property type="component" value="Unassembled WGS sequence"/>
</dbReference>
<evidence type="ECO:0000259" key="2">
    <source>
        <dbReference type="Pfam" id="PF01370"/>
    </source>
</evidence>
<dbReference type="PANTHER" id="PTHR43000">
    <property type="entry name" value="DTDP-D-GLUCOSE 4,6-DEHYDRATASE-RELATED"/>
    <property type="match status" value="1"/>
</dbReference>